<sequence>AFSDLSLSSSEVGFVDIVDMYWTSTSRYALRKDTQKSGRTGRPVVVDFAFIACPWRVRCRTRFFTNLVTAYGLRLIFDVPSEDARLPSRYSGGATGQFFNAHWSGKVVRHPSSSQSIDSQSESDPECSEAASELGSGIFSEARKFNDSYVIRLPCFTPNITEALNAYRLCLPPSALLVAYANEPRAAVILLSDNSSTHVLQKRALVDCLEALELDGVTQVYVAVRKPTTEQFVSPVTPLLKTLMFLGFEIVPPESVHPELACLTADYRLLLTSLHD</sequence>
<dbReference type="AlphaFoldDB" id="A0A5J4NJD6"/>
<comment type="caution">
    <text evidence="1">The sequence shown here is derived from an EMBL/GenBank/DDBJ whole genome shotgun (WGS) entry which is preliminary data.</text>
</comment>
<protein>
    <submittedName>
        <fullName evidence="1">Uncharacterized protein</fullName>
    </submittedName>
</protein>
<dbReference type="Proteomes" id="UP000324629">
    <property type="component" value="Unassembled WGS sequence"/>
</dbReference>
<dbReference type="Gene3D" id="3.40.630.60">
    <property type="match status" value="1"/>
</dbReference>
<dbReference type="EMBL" id="QNGE01002486">
    <property type="protein sequence ID" value="KAA3675500.1"/>
    <property type="molecule type" value="Genomic_DNA"/>
</dbReference>
<proteinExistence type="predicted"/>
<evidence type="ECO:0000313" key="1">
    <source>
        <dbReference type="EMBL" id="KAA3675500.1"/>
    </source>
</evidence>
<gene>
    <name evidence="1" type="ORF">DEA37_0005050</name>
</gene>
<organism evidence="1 2">
    <name type="scientific">Paragonimus westermani</name>
    <dbReference type="NCBI Taxonomy" id="34504"/>
    <lineage>
        <taxon>Eukaryota</taxon>
        <taxon>Metazoa</taxon>
        <taxon>Spiralia</taxon>
        <taxon>Lophotrochozoa</taxon>
        <taxon>Platyhelminthes</taxon>
        <taxon>Trematoda</taxon>
        <taxon>Digenea</taxon>
        <taxon>Plagiorchiida</taxon>
        <taxon>Troglotremata</taxon>
        <taxon>Troglotrematidae</taxon>
        <taxon>Paragonimus</taxon>
    </lineage>
</organism>
<dbReference type="InterPro" id="IPR038581">
    <property type="entry name" value="ODC_AZ_sf"/>
</dbReference>
<name>A0A5J4NJD6_9TREM</name>
<reference evidence="1 2" key="1">
    <citation type="journal article" date="2019" name="Gigascience">
        <title>Whole-genome sequence of the oriental lung fluke Paragonimus westermani.</title>
        <authorList>
            <person name="Oey H."/>
            <person name="Zakrzewski M."/>
            <person name="Narain K."/>
            <person name="Devi K.R."/>
            <person name="Agatsuma T."/>
            <person name="Nawaratna S."/>
            <person name="Gobert G.N."/>
            <person name="Jones M.K."/>
            <person name="Ragan M.A."/>
            <person name="McManus D.P."/>
            <person name="Krause L."/>
        </authorList>
    </citation>
    <scope>NUCLEOTIDE SEQUENCE [LARGE SCALE GENOMIC DNA]</scope>
    <source>
        <strain evidence="1 2">IND2009</strain>
    </source>
</reference>
<feature type="non-terminal residue" evidence="1">
    <location>
        <position position="1"/>
    </location>
</feature>
<evidence type="ECO:0000313" key="2">
    <source>
        <dbReference type="Proteomes" id="UP000324629"/>
    </source>
</evidence>
<keyword evidence="2" id="KW-1185">Reference proteome</keyword>
<accession>A0A5J4NJD6</accession>